<keyword evidence="3" id="KW-0998">Cell outer membrane</keyword>
<evidence type="ECO:0000259" key="6">
    <source>
        <dbReference type="Pfam" id="PF07715"/>
    </source>
</evidence>
<dbReference type="SUPFAM" id="SSF56935">
    <property type="entry name" value="Porins"/>
    <property type="match status" value="1"/>
</dbReference>
<proteinExistence type="inferred from homology"/>
<dbReference type="Gene3D" id="2.170.130.10">
    <property type="entry name" value="TonB-dependent receptor, plug domain"/>
    <property type="match status" value="1"/>
</dbReference>
<dbReference type="Pfam" id="PF00593">
    <property type="entry name" value="TonB_dep_Rec_b-barrel"/>
    <property type="match status" value="1"/>
</dbReference>
<dbReference type="Gene3D" id="2.60.40.1120">
    <property type="entry name" value="Carboxypeptidase-like, regulatory domain"/>
    <property type="match status" value="1"/>
</dbReference>
<accession>A0A3E1KAR8</accession>
<dbReference type="SUPFAM" id="SSF49464">
    <property type="entry name" value="Carboxypeptidase regulatory domain-like"/>
    <property type="match status" value="1"/>
</dbReference>
<evidence type="ECO:0000313" key="8">
    <source>
        <dbReference type="Proteomes" id="UP000260351"/>
    </source>
</evidence>
<feature type="domain" description="TonB-dependent receptor-like beta-barrel" evidence="5">
    <location>
        <begin position="622"/>
        <end position="996"/>
    </location>
</feature>
<dbReference type="InterPro" id="IPR008969">
    <property type="entry name" value="CarboxyPept-like_regulatory"/>
</dbReference>
<dbReference type="Gene3D" id="2.40.170.20">
    <property type="entry name" value="TonB-dependent receptor, beta-barrel domain"/>
    <property type="match status" value="1"/>
</dbReference>
<dbReference type="AlphaFoldDB" id="A0A3E1KAR8"/>
<gene>
    <name evidence="7" type="ORF">DZC52_04120</name>
</gene>
<dbReference type="InterPro" id="IPR000531">
    <property type="entry name" value="Beta-barrel_TonB"/>
</dbReference>
<keyword evidence="2 4" id="KW-0472">Membrane</keyword>
<evidence type="ECO:0000256" key="1">
    <source>
        <dbReference type="ARBA" id="ARBA00004442"/>
    </source>
</evidence>
<dbReference type="InterPro" id="IPR012910">
    <property type="entry name" value="Plug_dom"/>
</dbReference>
<comment type="caution">
    <text evidence="7">The sequence shown here is derived from an EMBL/GenBank/DDBJ whole genome shotgun (WGS) entry which is preliminary data.</text>
</comment>
<evidence type="ECO:0000256" key="4">
    <source>
        <dbReference type="RuleBase" id="RU003357"/>
    </source>
</evidence>
<keyword evidence="4" id="KW-0798">TonB box</keyword>
<protein>
    <submittedName>
        <fullName evidence="7">TonB-dependent receptor</fullName>
    </submittedName>
</protein>
<evidence type="ECO:0000259" key="5">
    <source>
        <dbReference type="Pfam" id="PF00593"/>
    </source>
</evidence>
<dbReference type="PANTHER" id="PTHR40980:SF5">
    <property type="entry name" value="TONB-DEPENDENT RECEPTOR"/>
    <property type="match status" value="1"/>
</dbReference>
<dbReference type="Pfam" id="PF13620">
    <property type="entry name" value="CarboxypepD_reg"/>
    <property type="match status" value="1"/>
</dbReference>
<evidence type="ECO:0000256" key="2">
    <source>
        <dbReference type="ARBA" id="ARBA00023136"/>
    </source>
</evidence>
<dbReference type="Pfam" id="PF07715">
    <property type="entry name" value="Plug"/>
    <property type="match status" value="1"/>
</dbReference>
<evidence type="ECO:0000313" key="7">
    <source>
        <dbReference type="EMBL" id="RFF31553.1"/>
    </source>
</evidence>
<dbReference type="PANTHER" id="PTHR40980">
    <property type="entry name" value="PLUG DOMAIN-CONTAINING PROTEIN"/>
    <property type="match status" value="1"/>
</dbReference>
<dbReference type="EMBL" id="QUZK01000018">
    <property type="protein sequence ID" value="RFF31553.1"/>
    <property type="molecule type" value="Genomic_DNA"/>
</dbReference>
<keyword evidence="7" id="KW-0675">Receptor</keyword>
<organism evidence="7 8">
    <name type="scientific">Wenzhouxiangella sediminis</name>
    <dbReference type="NCBI Taxonomy" id="1792836"/>
    <lineage>
        <taxon>Bacteria</taxon>
        <taxon>Pseudomonadati</taxon>
        <taxon>Pseudomonadota</taxon>
        <taxon>Gammaproteobacteria</taxon>
        <taxon>Chromatiales</taxon>
        <taxon>Wenzhouxiangellaceae</taxon>
        <taxon>Wenzhouxiangella</taxon>
    </lineage>
</organism>
<dbReference type="GO" id="GO:0009279">
    <property type="term" value="C:cell outer membrane"/>
    <property type="evidence" value="ECO:0007669"/>
    <property type="project" value="UniProtKB-SubCell"/>
</dbReference>
<name>A0A3E1KAR8_9GAMM</name>
<comment type="similarity">
    <text evidence="4">Belongs to the TonB-dependent receptor family.</text>
</comment>
<sequence length="1069" mass="119467">MPRRAVALHLNRNMFPRYPMTTLSARRFPAVLLATLLFVFGAVPAAAQDEGPADISVLVFEQGRPVPGLRVEIGDASGTTDADGAWRGKVEPGRTRLAVYEHALALAALPVELHEGEVAQYIITLTGPDRKALVSIESSHEGVRQPMPRAAGDASVGEQGSGVLVGRVVSTEDGSPVTGARVFVSGTPVEARTDEDGRFRVEVPTGRYAVSVLHSEFATRTVDDVPIQEDSQTERNFELPPAGLELAEYVVVEPYIQGSVTSVIAEQRDTAGVANIIGTEQFSRAGDGDAGSALARVTGLTLVGGEFIYVRGLGERYSSTLLNGANVPSPDPTRKVVPLDLFPTGVIESIRVQKSYSPEMPGDFGGGVVEIRTRGIPEEDFLEMSLSVGGRQGTTFKDGLTYEGGDRDFLGMDDGTRELPGPIAEVIADGGTITEQNIVNPDGLTPEEIEALGESFPVIYDVDRRKVGPDLGFSIEGGKLFEFSDDWTAGVTTAVMWSDSYQARTEQRQSFIPLGDGSLRPNDDYEIERSTRDIELSGFLTAGLQYTENHRINLTSMLLRQTQDETFIQEGYNLDEDGIVRFTEMEWEERELLSHQLRGEHTFGFLGDTLLEWDYAESRARRDVPDQRRYRYDPDSESDFIFSRRSDNIVRRFSYLVDDATDYGLDLKVPFGKGWFSGNVSVGGRRLDKSRDSSIRRFQFDGVNRIPFDVRRNLNPEEFFNPEFIGPDGIEIKDSTRETDNYTAQLEVDARYANLDMTFFERLRLTAGMRVEDWSQNVTTFQLLNPQATPVVADLSAEDRLPAFSATWYLTENQQIRASYAETIVRPDFKELSPAPFTDPVLNREVIGNAELVPSDIEHMDLRWEYYPEPSELISVGLFYKSIVNPIEVTVEAGVEQRLTYANADEAENYGVELEWRKSLGFFGDFLGIESVWDRLYVAGNYSWIESEIFIDDLGILTNETRPLQGQSPYVANLQIGYDDEERDFSATMLFNMVGERIVEVGVLGAPDKKEQPTPDLDLVFRWRMFDLFDFKAEFGNLLDSEFEVRQGEEITQRYKRGREFSLGVSWSY</sequence>
<comment type="subcellular location">
    <subcellularLocation>
        <location evidence="1 4">Cell outer membrane</location>
    </subcellularLocation>
</comment>
<dbReference type="Proteomes" id="UP000260351">
    <property type="component" value="Unassembled WGS sequence"/>
</dbReference>
<keyword evidence="8" id="KW-1185">Reference proteome</keyword>
<reference evidence="7 8" key="1">
    <citation type="submission" date="2018-08" db="EMBL/GenBank/DDBJ databases">
        <title>Wenzhouxiangella salilacus sp. nov., a novel bacterium isolated from a saline lake in Xinjiang Province, China.</title>
        <authorList>
            <person name="Han S."/>
        </authorList>
    </citation>
    <scope>NUCLEOTIDE SEQUENCE [LARGE SCALE GENOMIC DNA]</scope>
    <source>
        <strain evidence="7 8">XDB06</strain>
    </source>
</reference>
<feature type="domain" description="TonB-dependent receptor plug" evidence="6">
    <location>
        <begin position="267"/>
        <end position="367"/>
    </location>
</feature>
<dbReference type="InterPro" id="IPR036942">
    <property type="entry name" value="Beta-barrel_TonB_sf"/>
</dbReference>
<dbReference type="InterPro" id="IPR037066">
    <property type="entry name" value="Plug_dom_sf"/>
</dbReference>
<evidence type="ECO:0000256" key="3">
    <source>
        <dbReference type="ARBA" id="ARBA00023237"/>
    </source>
</evidence>